<accession>A0ABY3NGY8</accession>
<evidence type="ECO:0000313" key="2">
    <source>
        <dbReference type="Proteomes" id="UP000324513"/>
    </source>
</evidence>
<organism evidence="1 2">
    <name type="scientific">Elizabethkingia miricola</name>
    <name type="common">Chryseobacterium miricola</name>
    <dbReference type="NCBI Taxonomy" id="172045"/>
    <lineage>
        <taxon>Bacteria</taxon>
        <taxon>Pseudomonadati</taxon>
        <taxon>Bacteroidota</taxon>
        <taxon>Flavobacteriia</taxon>
        <taxon>Flavobacteriales</taxon>
        <taxon>Weeksellaceae</taxon>
        <taxon>Elizabethkingia</taxon>
    </lineage>
</organism>
<dbReference type="Proteomes" id="UP000324513">
    <property type="component" value="Unassembled WGS sequence"/>
</dbReference>
<keyword evidence="2" id="KW-1185">Reference proteome</keyword>
<reference evidence="1 2" key="1">
    <citation type="submission" date="2019-07" db="EMBL/GenBank/DDBJ databases">
        <title>Genomic Encyclopedia of Archaeal and Bacterial Type Strains, Phase II (KMG-II): from individual species to whole genera.</title>
        <authorList>
            <person name="Goeker M."/>
        </authorList>
    </citation>
    <scope>NUCLEOTIDE SEQUENCE [LARGE SCALE GENOMIC DNA]</scope>
    <source>
        <strain evidence="1 2">DSM 14571</strain>
    </source>
</reference>
<sequence length="43" mass="5016">MENSLTKDDLRQFSIKILNDITTLINKQTKLAANNEIQIELFH</sequence>
<protein>
    <submittedName>
        <fullName evidence="1">Uncharacterized protein</fullName>
    </submittedName>
</protein>
<evidence type="ECO:0000313" key="1">
    <source>
        <dbReference type="EMBL" id="TYO92013.1"/>
    </source>
</evidence>
<dbReference type="EMBL" id="VNHK01000005">
    <property type="protein sequence ID" value="TYO92013.1"/>
    <property type="molecule type" value="Genomic_DNA"/>
</dbReference>
<gene>
    <name evidence="1" type="ORF">LX74_01670</name>
</gene>
<comment type="caution">
    <text evidence="1">The sequence shown here is derived from an EMBL/GenBank/DDBJ whole genome shotgun (WGS) entry which is preliminary data.</text>
</comment>
<name>A0ABY3NGY8_ELIMR</name>
<proteinExistence type="predicted"/>